<keyword evidence="2" id="KW-1185">Reference proteome</keyword>
<evidence type="ECO:0000313" key="1">
    <source>
        <dbReference type="EMBL" id="KAI5652830.1"/>
    </source>
</evidence>
<name>A0ACB9ZX38_CATRO</name>
<sequence>MKIGWWNIRGFSKALKHKVAHTRAEKARKELKQQQLLLHDNPWDVQLKESVAKQQKQTVVLSDVERKFCAQKTKIDFLLNGDKFSKLFHYLIKRKAKKNFIPSLQREDGTTTMSTKEVQEEFLNFYKGLLGTKEETDPFLDNVMEEGPTISQFQGNQLTADFTATEIKAALFDVGNEKSPRPDVENIHLAQELMRGYSRKRTTPKCTLKIDIRKAYDIVSWGFLHRVLLALNFPIKFVEWIMECACSPSYSLKINGGIFGYFKEERGLR</sequence>
<reference evidence="2" key="1">
    <citation type="journal article" date="2023" name="Nat. Plants">
        <title>Single-cell RNA sequencing provides a high-resolution roadmap for understanding the multicellular compartmentation of specialized metabolism.</title>
        <authorList>
            <person name="Sun S."/>
            <person name="Shen X."/>
            <person name="Li Y."/>
            <person name="Li Y."/>
            <person name="Wang S."/>
            <person name="Li R."/>
            <person name="Zhang H."/>
            <person name="Shen G."/>
            <person name="Guo B."/>
            <person name="Wei J."/>
            <person name="Xu J."/>
            <person name="St-Pierre B."/>
            <person name="Chen S."/>
            <person name="Sun C."/>
        </authorList>
    </citation>
    <scope>NUCLEOTIDE SEQUENCE [LARGE SCALE GENOMIC DNA]</scope>
</reference>
<dbReference type="Proteomes" id="UP001060085">
    <property type="component" value="Linkage Group LG07"/>
</dbReference>
<gene>
    <name evidence="1" type="ORF">M9H77_30017</name>
</gene>
<comment type="caution">
    <text evidence="1">The sequence shown here is derived from an EMBL/GenBank/DDBJ whole genome shotgun (WGS) entry which is preliminary data.</text>
</comment>
<protein>
    <submittedName>
        <fullName evidence="1">Uncharacterized protein</fullName>
    </submittedName>
</protein>
<evidence type="ECO:0000313" key="2">
    <source>
        <dbReference type="Proteomes" id="UP001060085"/>
    </source>
</evidence>
<accession>A0ACB9ZX38</accession>
<dbReference type="EMBL" id="CM044707">
    <property type="protein sequence ID" value="KAI5652830.1"/>
    <property type="molecule type" value="Genomic_DNA"/>
</dbReference>
<organism evidence="1 2">
    <name type="scientific">Catharanthus roseus</name>
    <name type="common">Madagascar periwinkle</name>
    <name type="synonym">Vinca rosea</name>
    <dbReference type="NCBI Taxonomy" id="4058"/>
    <lineage>
        <taxon>Eukaryota</taxon>
        <taxon>Viridiplantae</taxon>
        <taxon>Streptophyta</taxon>
        <taxon>Embryophyta</taxon>
        <taxon>Tracheophyta</taxon>
        <taxon>Spermatophyta</taxon>
        <taxon>Magnoliopsida</taxon>
        <taxon>eudicotyledons</taxon>
        <taxon>Gunneridae</taxon>
        <taxon>Pentapetalae</taxon>
        <taxon>asterids</taxon>
        <taxon>lamiids</taxon>
        <taxon>Gentianales</taxon>
        <taxon>Apocynaceae</taxon>
        <taxon>Rauvolfioideae</taxon>
        <taxon>Vinceae</taxon>
        <taxon>Catharanthinae</taxon>
        <taxon>Catharanthus</taxon>
    </lineage>
</organism>
<proteinExistence type="predicted"/>